<evidence type="ECO:0000259" key="5">
    <source>
        <dbReference type="PROSITE" id="PS51782"/>
    </source>
</evidence>
<evidence type="ECO:0000256" key="1">
    <source>
        <dbReference type="SAM" id="Coils"/>
    </source>
</evidence>
<organism evidence="6 7">
    <name type="scientific">Formivibrio citricus</name>
    <dbReference type="NCBI Taxonomy" id="83765"/>
    <lineage>
        <taxon>Bacteria</taxon>
        <taxon>Pseudomonadati</taxon>
        <taxon>Pseudomonadota</taxon>
        <taxon>Betaproteobacteria</taxon>
        <taxon>Neisseriales</taxon>
        <taxon>Chitinibacteraceae</taxon>
        <taxon>Formivibrio</taxon>
    </lineage>
</organism>
<keyword evidence="3" id="KW-0812">Transmembrane</keyword>
<dbReference type="RefSeq" id="WP_143085936.1">
    <property type="nucleotide sequence ID" value="NZ_FOVE01000001.1"/>
</dbReference>
<protein>
    <submittedName>
        <fullName evidence="6">Pilus assembly protein FimV</fullName>
    </submittedName>
</protein>
<feature type="coiled-coil region" evidence="1">
    <location>
        <begin position="346"/>
        <end position="387"/>
    </location>
</feature>
<proteinExistence type="predicted"/>
<evidence type="ECO:0000313" key="7">
    <source>
        <dbReference type="Proteomes" id="UP000242869"/>
    </source>
</evidence>
<name>A0A1I4V8R7_9NEIS</name>
<dbReference type="Gene3D" id="3.10.350.10">
    <property type="entry name" value="LysM domain"/>
    <property type="match status" value="1"/>
</dbReference>
<accession>A0A1I4V8R7</accession>
<dbReference type="InterPro" id="IPR057840">
    <property type="entry name" value="FimV_N"/>
</dbReference>
<keyword evidence="7" id="KW-1185">Reference proteome</keyword>
<feature type="domain" description="LysM" evidence="5">
    <location>
        <begin position="204"/>
        <end position="258"/>
    </location>
</feature>
<feature type="transmembrane region" description="Helical" evidence="3">
    <location>
        <begin position="466"/>
        <end position="486"/>
    </location>
</feature>
<keyword evidence="3" id="KW-0472">Membrane</keyword>
<dbReference type="OrthoDB" id="5298707at2"/>
<sequence length="992" mass="104133">MPTKPRFKACVLAVALTMLPWCAEAAGLGRLNVLSGLGQPFKGEIELVAVQPQEAETLKVALASAEAYASVQMAYPAPSLGLRFALNKRESGQYVVSVSSSQAIDEPVFNLLVELSWAGGLVKREYTALIDPVGYSGVPGGATISPVAAPNAARMDPVSTPSAQISGAIRPPKAVRTVRKGKHAAVAASGVASKPAAQPVEAGESQVVKSGDTLSKIANQVKPEGVSLEQVLVGLYQANPDAFNGNMNRLKRGKILRIPSSEEFGKQDQAQAVKEIKVHSANWQNYRRQLAESAAKGAAAETEAPQGGGRITAKVEDKGAQQTDKSKDVLKLSRGASKTDGQQAKIRALEEEASARKKALDEANQRVAELQKNIQEMEKSVALKSQQGAELQKKAEQAKASMPASAPAVVTPIASAPAAASAVASKPVAASVVASAVQPQPAPKPKRVAPPPPPEPTFMDMLADNALMIGGGLLAVVLGIGGLIWARNRRRPSVFENSLITSGDLKPNTVLGRTGGGVISTQAENSFLTDFSRQGLGSIDTDEVDPIAEADVYMAYGRDAQAEEILKDALIKDPQRQEVRMKLLDIYAARKDKVSFQEVAAEVFAATGGQGQYWEQASYLGRSLDPENPLYTGKNGGTGAGLAVGAAVGVAAAATVAAVALSSSEGVQAAPAGEPEMEPLESIGEMQSLEPEEAPVGLDFEFELPEPEQSLEPEASAAAVLDLSDSAVDELGSMDFAVESEQTAELSELESTEEAFGLELDLGEGLELPVAPEETLQATAEGKGSDLMELDLPIDLGAPEMPEFASAFTEPATETAPEQTLPEEKIPSAEPELTMPEFEMPDLDLSLDLGDERPVEEGGAMEAAAIASFSEELSMEEPLVAETHIPGGEAVEASLPQEESIDLDFGFTAPEAVAAPAPVVEEPIDISLEIGEGSGTDKLDFVADDPVQTKIELARAYIDMGDVEGAREILQEAEQEGNPTQQELARNLLAAL</sequence>
<dbReference type="NCBIfam" id="TIGR03504">
    <property type="entry name" value="FimV_Cterm"/>
    <property type="match status" value="1"/>
</dbReference>
<reference evidence="7" key="1">
    <citation type="submission" date="2016-10" db="EMBL/GenBank/DDBJ databases">
        <authorList>
            <person name="Varghese N."/>
            <person name="Submissions S."/>
        </authorList>
    </citation>
    <scope>NUCLEOTIDE SEQUENCE [LARGE SCALE GENOMIC DNA]</scope>
    <source>
        <strain evidence="7">DSM 6150</strain>
    </source>
</reference>
<dbReference type="PROSITE" id="PS51782">
    <property type="entry name" value="LYSM"/>
    <property type="match status" value="1"/>
</dbReference>
<evidence type="ECO:0000256" key="3">
    <source>
        <dbReference type="SAM" id="Phobius"/>
    </source>
</evidence>
<dbReference type="InterPro" id="IPR020012">
    <property type="entry name" value="LysM_FimV"/>
</dbReference>
<dbReference type="CDD" id="cd00118">
    <property type="entry name" value="LysM"/>
    <property type="match status" value="1"/>
</dbReference>
<keyword evidence="1" id="KW-0175">Coiled coil</keyword>
<feature type="region of interest" description="Disordered" evidence="2">
    <location>
        <begin position="296"/>
        <end position="344"/>
    </location>
</feature>
<feature type="chain" id="PRO_5017190059" evidence="4">
    <location>
        <begin position="26"/>
        <end position="992"/>
    </location>
</feature>
<evidence type="ECO:0000256" key="2">
    <source>
        <dbReference type="SAM" id="MobiDB-lite"/>
    </source>
</evidence>
<keyword evidence="3" id="KW-1133">Transmembrane helix</keyword>
<keyword evidence="4" id="KW-0732">Signal</keyword>
<dbReference type="InterPro" id="IPR018392">
    <property type="entry name" value="LysM"/>
</dbReference>
<dbReference type="NCBIfam" id="TIGR03505">
    <property type="entry name" value="FimV_core"/>
    <property type="match status" value="1"/>
</dbReference>
<evidence type="ECO:0000256" key="4">
    <source>
        <dbReference type="SAM" id="SignalP"/>
    </source>
</evidence>
<feature type="signal peptide" evidence="4">
    <location>
        <begin position="1"/>
        <end position="25"/>
    </location>
</feature>
<feature type="transmembrane region" description="Helical" evidence="3">
    <location>
        <begin position="640"/>
        <end position="661"/>
    </location>
</feature>
<feature type="compositionally biased region" description="Basic and acidic residues" evidence="2">
    <location>
        <begin position="313"/>
        <end position="331"/>
    </location>
</feature>
<evidence type="ECO:0000313" key="6">
    <source>
        <dbReference type="EMBL" id="SFM97596.1"/>
    </source>
</evidence>
<dbReference type="InterPro" id="IPR036779">
    <property type="entry name" value="LysM_dom_sf"/>
</dbReference>
<dbReference type="STRING" id="83765.SAMN05660284_00174"/>
<dbReference type="InterPro" id="IPR020011">
    <property type="entry name" value="FimV_C"/>
</dbReference>
<dbReference type="Pfam" id="PF25800">
    <property type="entry name" value="FimV_N"/>
    <property type="match status" value="1"/>
</dbReference>
<dbReference type="Proteomes" id="UP000242869">
    <property type="component" value="Unassembled WGS sequence"/>
</dbReference>
<dbReference type="EMBL" id="FOVE01000001">
    <property type="protein sequence ID" value="SFM97596.1"/>
    <property type="molecule type" value="Genomic_DNA"/>
</dbReference>
<dbReference type="AlphaFoldDB" id="A0A1I4V8R7"/>
<dbReference type="InterPro" id="IPR038440">
    <property type="entry name" value="FimV_C_sf"/>
</dbReference>
<gene>
    <name evidence="6" type="ORF">SAMN05660284_00174</name>
</gene>
<dbReference type="Gene3D" id="1.20.58.2200">
    <property type="match status" value="1"/>
</dbReference>